<reference evidence="4 5" key="1">
    <citation type="journal article" date="2023" name="Arcadia Sci">
        <title>De novo assembly of a long-read Amblyomma americanum tick genome.</title>
        <authorList>
            <person name="Chou S."/>
            <person name="Poskanzer K.E."/>
            <person name="Rollins M."/>
            <person name="Thuy-Boun P.S."/>
        </authorList>
    </citation>
    <scope>NUCLEOTIDE SEQUENCE [LARGE SCALE GENOMIC DNA]</scope>
    <source>
        <strain evidence="4">F_SG_1</strain>
        <tissue evidence="4">Salivary glands</tissue>
    </source>
</reference>
<comment type="similarity">
    <text evidence="1">Belongs to the sulfotransferase 1 family.</text>
</comment>
<name>A0AAQ4DPF2_AMBAM</name>
<evidence type="ECO:0000313" key="4">
    <source>
        <dbReference type="EMBL" id="KAK8764342.1"/>
    </source>
</evidence>
<keyword evidence="5" id="KW-1185">Reference proteome</keyword>
<dbReference type="AlphaFoldDB" id="A0AAQ4DPF2"/>
<evidence type="ECO:0000256" key="2">
    <source>
        <dbReference type="ARBA" id="ARBA00022679"/>
    </source>
</evidence>
<dbReference type="InterPro" id="IPR000863">
    <property type="entry name" value="Sulfotransferase_dom"/>
</dbReference>
<protein>
    <recommendedName>
        <fullName evidence="3">Sulfotransferase domain-containing protein</fullName>
    </recommendedName>
</protein>
<evidence type="ECO:0000313" key="5">
    <source>
        <dbReference type="Proteomes" id="UP001321473"/>
    </source>
</evidence>
<dbReference type="PANTHER" id="PTHR11783">
    <property type="entry name" value="SULFOTRANSFERASE SULT"/>
    <property type="match status" value="1"/>
</dbReference>
<dbReference type="SUPFAM" id="SSF52540">
    <property type="entry name" value="P-loop containing nucleoside triphosphate hydrolases"/>
    <property type="match status" value="1"/>
</dbReference>
<gene>
    <name evidence="4" type="ORF">V5799_033050</name>
</gene>
<dbReference type="Proteomes" id="UP001321473">
    <property type="component" value="Unassembled WGS sequence"/>
</dbReference>
<evidence type="ECO:0000256" key="1">
    <source>
        <dbReference type="ARBA" id="ARBA00005771"/>
    </source>
</evidence>
<accession>A0AAQ4DPF2</accession>
<dbReference type="InterPro" id="IPR027417">
    <property type="entry name" value="P-loop_NTPase"/>
</dbReference>
<dbReference type="Pfam" id="PF00685">
    <property type="entry name" value="Sulfotransfer_1"/>
    <property type="match status" value="1"/>
</dbReference>
<dbReference type="GO" id="GO:0008146">
    <property type="term" value="F:sulfotransferase activity"/>
    <property type="evidence" value="ECO:0007669"/>
    <property type="project" value="InterPro"/>
</dbReference>
<comment type="caution">
    <text evidence="4">The sequence shown here is derived from an EMBL/GenBank/DDBJ whole genome shotgun (WGS) entry which is preliminary data.</text>
</comment>
<dbReference type="Gene3D" id="3.40.50.300">
    <property type="entry name" value="P-loop containing nucleotide triphosphate hydrolases"/>
    <property type="match status" value="1"/>
</dbReference>
<keyword evidence="2" id="KW-0808">Transferase</keyword>
<dbReference type="EMBL" id="JARKHS020028358">
    <property type="protein sequence ID" value="KAK8764342.1"/>
    <property type="molecule type" value="Genomic_DNA"/>
</dbReference>
<evidence type="ECO:0000259" key="3">
    <source>
        <dbReference type="Pfam" id="PF00685"/>
    </source>
</evidence>
<proteinExistence type="inferred from homology"/>
<feature type="domain" description="Sulfotransferase" evidence="3">
    <location>
        <begin position="93"/>
        <end position="284"/>
    </location>
</feature>
<organism evidence="4 5">
    <name type="scientific">Amblyomma americanum</name>
    <name type="common">Lone star tick</name>
    <dbReference type="NCBI Taxonomy" id="6943"/>
    <lineage>
        <taxon>Eukaryota</taxon>
        <taxon>Metazoa</taxon>
        <taxon>Ecdysozoa</taxon>
        <taxon>Arthropoda</taxon>
        <taxon>Chelicerata</taxon>
        <taxon>Arachnida</taxon>
        <taxon>Acari</taxon>
        <taxon>Parasitiformes</taxon>
        <taxon>Ixodida</taxon>
        <taxon>Ixodoidea</taxon>
        <taxon>Ixodidae</taxon>
        <taxon>Amblyomminae</taxon>
        <taxon>Amblyomma</taxon>
    </lineage>
</organism>
<sequence length="380" mass="44006">MRSVANVLRHRYLRGQWTERKKIVRFRAVQGAVSTFLNDPFDQACPSDRSHATSDMASRRLPKYVDIEGLRLTSEFSPEPVREALKFVPRAGDVVLVTYPKCGTHWAQQILQLIVNGGRSADNFYEWLARTPLLELLGTRILEDRPEPRLMKTHLPLARLALRDEARYVYVARNPWDCCVSFYHHTKTLPAADFREGTFDDFFELFVSGQTDHGGFFDHLLPWYALRTQPNVFFITYEQLAKDKRATVLKIACFLGPHYEQELLHNKERLLAVLDKSSADFMKRQFALDPAILKSILDRDPNALPDEMKTLFGKVFVAPERETNTVNFVRKGIVGDSKNYFTREQLQRMQQLIDKKTAGTDVMHMWLDEDPLRQLETESP</sequence>